<organism evidence="7 8">
    <name type="scientific">Dovyalis caffra</name>
    <dbReference type="NCBI Taxonomy" id="77055"/>
    <lineage>
        <taxon>Eukaryota</taxon>
        <taxon>Viridiplantae</taxon>
        <taxon>Streptophyta</taxon>
        <taxon>Embryophyta</taxon>
        <taxon>Tracheophyta</taxon>
        <taxon>Spermatophyta</taxon>
        <taxon>Magnoliopsida</taxon>
        <taxon>eudicotyledons</taxon>
        <taxon>Gunneridae</taxon>
        <taxon>Pentapetalae</taxon>
        <taxon>rosids</taxon>
        <taxon>fabids</taxon>
        <taxon>Malpighiales</taxon>
        <taxon>Salicaceae</taxon>
        <taxon>Flacourtieae</taxon>
        <taxon>Dovyalis</taxon>
    </lineage>
</organism>
<sequence length="249" mass="28623">MAEEVKVFRTWSSPYGLRVIWALKLKGVEFETIYEDLSNKSPSLLQYNPVYKKIPVLVHNGKAICESLVILEYIEETWKQTPLLPQDPHQKANARFWAKFGDDKVFQSVAWGVFLKEGKEQEEGIPAALENLKYLEDELKGKKFFGGETIGLADLALGWLAYYLDIFEEVTGLKLLDEEKFPSLAAWKQEFANAPIIHENWPDRDKLIDKFSAMSAGLSCYNLQEYKNNAEKKQITSESDSDSWYCSFL</sequence>
<feature type="domain" description="GST C-terminal" evidence="6">
    <location>
        <begin position="87"/>
        <end position="212"/>
    </location>
</feature>
<dbReference type="PANTHER" id="PTHR11260">
    <property type="entry name" value="GLUTATHIONE S-TRANSFERASE, GST, SUPERFAMILY, GST DOMAIN CONTAINING"/>
    <property type="match status" value="1"/>
</dbReference>
<evidence type="ECO:0000313" key="8">
    <source>
        <dbReference type="Proteomes" id="UP001314170"/>
    </source>
</evidence>
<dbReference type="GO" id="GO:0005737">
    <property type="term" value="C:cytoplasm"/>
    <property type="evidence" value="ECO:0007669"/>
    <property type="project" value="TreeGrafter"/>
</dbReference>
<evidence type="ECO:0000259" key="5">
    <source>
        <dbReference type="PROSITE" id="PS50404"/>
    </source>
</evidence>
<dbReference type="SFLD" id="SFLDG01152">
    <property type="entry name" value="Main.3:_Omega-_and_Tau-like"/>
    <property type="match status" value="1"/>
</dbReference>
<dbReference type="FunFam" id="3.40.30.10:FF:000014">
    <property type="entry name" value="Tau class glutathione S-transferase"/>
    <property type="match status" value="1"/>
</dbReference>
<dbReference type="GO" id="GO:0004364">
    <property type="term" value="F:glutathione transferase activity"/>
    <property type="evidence" value="ECO:0007669"/>
    <property type="project" value="UniProtKB-EC"/>
</dbReference>
<dbReference type="InterPro" id="IPR036249">
    <property type="entry name" value="Thioredoxin-like_sf"/>
</dbReference>
<dbReference type="CDD" id="cd03185">
    <property type="entry name" value="GST_C_Tau"/>
    <property type="match status" value="1"/>
</dbReference>
<dbReference type="Pfam" id="PF02798">
    <property type="entry name" value="GST_N"/>
    <property type="match status" value="1"/>
</dbReference>
<dbReference type="PANTHER" id="PTHR11260:SF762">
    <property type="entry name" value="GLUTATHIONE TRANSFERASE"/>
    <property type="match status" value="1"/>
</dbReference>
<keyword evidence="8" id="KW-1185">Reference proteome</keyword>
<evidence type="ECO:0000256" key="3">
    <source>
        <dbReference type="ARBA" id="ARBA00047960"/>
    </source>
</evidence>
<comment type="caution">
    <text evidence="7">The sequence shown here is derived from an EMBL/GenBank/DDBJ whole genome shotgun (WGS) entry which is preliminary data.</text>
</comment>
<dbReference type="InterPro" id="IPR040079">
    <property type="entry name" value="Glutathione_S-Trfase"/>
</dbReference>
<gene>
    <name evidence="7" type="ORF">DCAF_LOCUS15435</name>
</gene>
<dbReference type="AlphaFoldDB" id="A0AAV1RWC6"/>
<dbReference type="Pfam" id="PF00043">
    <property type="entry name" value="GST_C"/>
    <property type="match status" value="1"/>
</dbReference>
<reference evidence="7 8" key="1">
    <citation type="submission" date="2024-01" db="EMBL/GenBank/DDBJ databases">
        <authorList>
            <person name="Waweru B."/>
        </authorList>
    </citation>
    <scope>NUCLEOTIDE SEQUENCE [LARGE SCALE GENOMIC DNA]</scope>
</reference>
<dbReference type="InterPro" id="IPR010987">
    <property type="entry name" value="Glutathione-S-Trfase_C-like"/>
</dbReference>
<dbReference type="InterPro" id="IPR036282">
    <property type="entry name" value="Glutathione-S-Trfase_C_sf"/>
</dbReference>
<keyword evidence="2" id="KW-0808">Transferase</keyword>
<dbReference type="InterPro" id="IPR045074">
    <property type="entry name" value="GST_C_Tau"/>
</dbReference>
<name>A0AAV1RWC6_9ROSI</name>
<dbReference type="Proteomes" id="UP001314170">
    <property type="component" value="Unassembled WGS sequence"/>
</dbReference>
<feature type="domain" description="GST N-terminal" evidence="5">
    <location>
        <begin position="3"/>
        <end position="82"/>
    </location>
</feature>
<evidence type="ECO:0000256" key="4">
    <source>
        <dbReference type="RuleBase" id="RU003494"/>
    </source>
</evidence>
<dbReference type="PROSITE" id="PS50405">
    <property type="entry name" value="GST_CTER"/>
    <property type="match status" value="1"/>
</dbReference>
<dbReference type="InterPro" id="IPR045073">
    <property type="entry name" value="Omega/Tau-like"/>
</dbReference>
<dbReference type="SUPFAM" id="SSF47616">
    <property type="entry name" value="GST C-terminal domain-like"/>
    <property type="match status" value="1"/>
</dbReference>
<comment type="similarity">
    <text evidence="4">Belongs to the GST superfamily.</text>
</comment>
<dbReference type="EMBL" id="CAWUPB010001159">
    <property type="protein sequence ID" value="CAK7340353.1"/>
    <property type="molecule type" value="Genomic_DNA"/>
</dbReference>
<protein>
    <recommendedName>
        <fullName evidence="1">glutathione transferase</fullName>
        <ecNumber evidence="1">2.5.1.18</ecNumber>
    </recommendedName>
</protein>
<evidence type="ECO:0000256" key="1">
    <source>
        <dbReference type="ARBA" id="ARBA00012452"/>
    </source>
</evidence>
<evidence type="ECO:0000259" key="6">
    <source>
        <dbReference type="PROSITE" id="PS50405"/>
    </source>
</evidence>
<dbReference type="FunFam" id="1.20.1050.10:FF:000012">
    <property type="entry name" value="Tau class glutathione S-transferase"/>
    <property type="match status" value="1"/>
</dbReference>
<dbReference type="GO" id="GO:0006749">
    <property type="term" value="P:glutathione metabolic process"/>
    <property type="evidence" value="ECO:0007669"/>
    <property type="project" value="InterPro"/>
</dbReference>
<dbReference type="Gene3D" id="3.40.30.10">
    <property type="entry name" value="Glutaredoxin"/>
    <property type="match status" value="1"/>
</dbReference>
<dbReference type="EC" id="2.5.1.18" evidence="1"/>
<dbReference type="SFLD" id="SFLDG00358">
    <property type="entry name" value="Main_(cytGST)"/>
    <property type="match status" value="1"/>
</dbReference>
<dbReference type="CDD" id="cd03058">
    <property type="entry name" value="GST_N_Tau"/>
    <property type="match status" value="1"/>
</dbReference>
<proteinExistence type="inferred from homology"/>
<dbReference type="InterPro" id="IPR004046">
    <property type="entry name" value="GST_C"/>
</dbReference>
<comment type="catalytic activity">
    <reaction evidence="3">
        <text>RX + glutathione = an S-substituted glutathione + a halide anion + H(+)</text>
        <dbReference type="Rhea" id="RHEA:16437"/>
        <dbReference type="ChEBI" id="CHEBI:15378"/>
        <dbReference type="ChEBI" id="CHEBI:16042"/>
        <dbReference type="ChEBI" id="CHEBI:17792"/>
        <dbReference type="ChEBI" id="CHEBI:57925"/>
        <dbReference type="ChEBI" id="CHEBI:90779"/>
        <dbReference type="EC" id="2.5.1.18"/>
    </reaction>
</comment>
<accession>A0AAV1RWC6</accession>
<dbReference type="Gene3D" id="1.20.1050.10">
    <property type="match status" value="1"/>
</dbReference>
<dbReference type="PROSITE" id="PS50404">
    <property type="entry name" value="GST_NTER"/>
    <property type="match status" value="1"/>
</dbReference>
<evidence type="ECO:0000256" key="2">
    <source>
        <dbReference type="ARBA" id="ARBA00022679"/>
    </source>
</evidence>
<dbReference type="SUPFAM" id="SSF52833">
    <property type="entry name" value="Thioredoxin-like"/>
    <property type="match status" value="1"/>
</dbReference>
<evidence type="ECO:0000313" key="7">
    <source>
        <dbReference type="EMBL" id="CAK7340353.1"/>
    </source>
</evidence>
<dbReference type="SFLD" id="SFLDS00019">
    <property type="entry name" value="Glutathione_Transferase_(cytos"/>
    <property type="match status" value="1"/>
</dbReference>
<dbReference type="InterPro" id="IPR004045">
    <property type="entry name" value="Glutathione_S-Trfase_N"/>
</dbReference>